<evidence type="ECO:0000256" key="1">
    <source>
        <dbReference type="SAM" id="Coils"/>
    </source>
</evidence>
<dbReference type="InterPro" id="IPR012473">
    <property type="entry name" value="Fibritin_C"/>
</dbReference>
<protein>
    <submittedName>
        <fullName evidence="3">Neck whiskers protein</fullName>
    </submittedName>
</protein>
<keyword evidence="4" id="KW-1185">Reference proteome</keyword>
<dbReference type="SUPFAM" id="SSF58046">
    <property type="entry name" value="Fibritin"/>
    <property type="match status" value="1"/>
</dbReference>
<sequence>MIIKLETLPNVTNEPGDSQKRIAWIKNGEPLNAASTRYGHEGELNRVGVQLQENIEFVHHEVERTVEQLNKNSTEIESIKESLEITTDVDAVTQVYKNRDDIILVNSELDLHEQEIASLKESSTKLTAEVGVYNPNLDPKHRTVRGDIVFIKDEIGSYPGQNKNGEVDLDSSGSGMKLRIISNSDAISKVTSRVQDLEDNFIDSDVGALSGRIDEIRTEIGPKTLANGTSIYSRIIKVDQDISLLKTTQENISAAINLTGPETISSRVSNLESRTLSIDATVNSAGTGLVDKVGVIEVKIGSASEPYSILGRLDAIQTTQDEIKTVVGADASSGIRGQIAWIQQKTGIVGPGETPDPSSIEGRLTEVIGVQSQQQSSIQDIQAEIGNGTTGITGQLNEVRKTVYGNSGATDPIEKSGLLESVKKINSDYVQDVTDLNAYLRTKDQWIKKSMAMGSFKGKDLSADLTSDGFEYSFGPGLVAADFNNQIRVINSEIVIDDTAIYSISASVIIEKAHADKVLDLVFYVDDVSVDVNSVGVKTVAGYQVVSFDWLGQLEETDRLRLAIKAVEPASQVVLNVEAVDITVVPAR</sequence>
<dbReference type="EMBL" id="MG746602">
    <property type="protein sequence ID" value="AUO78875.1"/>
    <property type="molecule type" value="Genomic_DNA"/>
</dbReference>
<name>A0A2I6UFX4_9CAUD</name>
<proteinExistence type="predicted"/>
<gene>
    <name evidence="3" type="ORF">vBKpnF48_250</name>
</gene>
<keyword evidence="1" id="KW-0175">Coiled coil</keyword>
<dbReference type="Gene3D" id="1.20.5.320">
    <property type="entry name" value="6-Phosphogluconate Dehydrogenase, domain 3"/>
    <property type="match status" value="2"/>
</dbReference>
<feature type="domain" description="Fibritin C-terminal" evidence="2">
    <location>
        <begin position="371"/>
        <end position="446"/>
    </location>
</feature>
<organism evidence="3 4">
    <name type="scientific">Klebsiella phage vB_Kpn_F48</name>
    <dbReference type="NCBI Taxonomy" id="2070028"/>
    <lineage>
        <taxon>Viruses</taxon>
        <taxon>Duplodnaviria</taxon>
        <taxon>Heunggongvirae</taxon>
        <taxon>Uroviricota</taxon>
        <taxon>Caudoviricetes</taxon>
        <taxon>Marfavirus</taxon>
        <taxon>Marfavirus F48</taxon>
    </lineage>
</organism>
<evidence type="ECO:0000313" key="4">
    <source>
        <dbReference type="Proteomes" id="UP000240294"/>
    </source>
</evidence>
<feature type="coiled-coil region" evidence="1">
    <location>
        <begin position="66"/>
        <end position="129"/>
    </location>
</feature>
<dbReference type="Pfam" id="PF07921">
    <property type="entry name" value="Fibritin_C"/>
    <property type="match status" value="1"/>
</dbReference>
<reference evidence="4" key="1">
    <citation type="submission" date="2018-01" db="EMBL/GenBank/DDBJ databases">
        <title>Direct submission.</title>
        <authorList>
            <person name="Ciacci N."/>
        </authorList>
    </citation>
    <scope>NUCLEOTIDE SEQUENCE [LARGE SCALE GENOMIC DNA]</scope>
</reference>
<dbReference type="Proteomes" id="UP000240294">
    <property type="component" value="Genome"/>
</dbReference>
<evidence type="ECO:0000313" key="3">
    <source>
        <dbReference type="EMBL" id="AUO78875.1"/>
    </source>
</evidence>
<accession>A0A2I6UFX4</accession>
<evidence type="ECO:0000259" key="2">
    <source>
        <dbReference type="Pfam" id="PF07921"/>
    </source>
</evidence>